<sequence length="330" mass="34703">MKSSVLITALCVAGSLAAEQISPPNEVVVTAKKVVVVTTTVTTTIPCPTVIPTTSYKPEPTSKPPVIPPVPTSSAEPLPPPPVEPSTIPCPEPGTSTYAPPPPPPPTSAPAPPAPAPPPPSSAPAPPAPPPSQPSQGPAPPPPPPGKDYKEQTDYHHNVHRSNHSAPALTWSTALENSARKLAETCIYGHDTSIDGGGYGQNIGYQSGYNSVASLLTQQMYNEEVVLFEGNYGNNNPSNFHAWGHFTQMVWISTTHYACYTAHCSNLGGQGSGGDAYYTVCNYSPPGMYTFNSIPPHVRSTMLTIYRIGNVLGQYAANVKPPKGQPIVTV</sequence>
<feature type="region of interest" description="Disordered" evidence="1">
    <location>
        <begin position="47"/>
        <end position="152"/>
    </location>
</feature>
<dbReference type="Gene3D" id="3.40.33.10">
    <property type="entry name" value="CAP"/>
    <property type="match status" value="1"/>
</dbReference>
<name>D4DEI8_TRIVH</name>
<dbReference type="KEGG" id="tve:TRV_05555"/>
<dbReference type="GeneID" id="9584101"/>
<dbReference type="PROSITE" id="PS01009">
    <property type="entry name" value="CRISP_1"/>
    <property type="match status" value="1"/>
</dbReference>
<dbReference type="CDD" id="cd05380">
    <property type="entry name" value="CAP_euk"/>
    <property type="match status" value="1"/>
</dbReference>
<dbReference type="GO" id="GO:0005576">
    <property type="term" value="C:extracellular region"/>
    <property type="evidence" value="ECO:0007669"/>
    <property type="project" value="InterPro"/>
</dbReference>
<dbReference type="InterPro" id="IPR018244">
    <property type="entry name" value="Allrgn_V5/Tpx1_CS"/>
</dbReference>
<evidence type="ECO:0000256" key="2">
    <source>
        <dbReference type="SAM" id="SignalP"/>
    </source>
</evidence>
<dbReference type="Proteomes" id="UP000008383">
    <property type="component" value="Unassembled WGS sequence"/>
</dbReference>
<dbReference type="OrthoDB" id="337038at2759"/>
<dbReference type="SUPFAM" id="SSF55797">
    <property type="entry name" value="PR-1-like"/>
    <property type="match status" value="1"/>
</dbReference>
<dbReference type="RefSeq" id="XP_003020362.1">
    <property type="nucleotide sequence ID" value="XM_003020316.1"/>
</dbReference>
<dbReference type="EMBL" id="ACYE01000295">
    <property type="protein sequence ID" value="EFE39744.1"/>
    <property type="molecule type" value="Genomic_DNA"/>
</dbReference>
<dbReference type="SMART" id="SM00198">
    <property type="entry name" value="SCP"/>
    <property type="match status" value="1"/>
</dbReference>
<evidence type="ECO:0000313" key="5">
    <source>
        <dbReference type="Proteomes" id="UP000008383"/>
    </source>
</evidence>
<feature type="compositionally biased region" description="Pro residues" evidence="1">
    <location>
        <begin position="61"/>
        <end position="92"/>
    </location>
</feature>
<dbReference type="HOGENOM" id="CLU_035730_5_0_1"/>
<dbReference type="PRINTS" id="PR01217">
    <property type="entry name" value="PRICHEXTENSN"/>
</dbReference>
<dbReference type="InterPro" id="IPR014044">
    <property type="entry name" value="CAP_dom"/>
</dbReference>
<feature type="domain" description="SCP" evidence="3">
    <location>
        <begin position="148"/>
        <end position="291"/>
    </location>
</feature>
<accession>D4DEI8</accession>
<comment type="caution">
    <text evidence="4">The sequence shown here is derived from an EMBL/GenBank/DDBJ whole genome shotgun (WGS) entry which is preliminary data.</text>
</comment>
<dbReference type="InterPro" id="IPR001283">
    <property type="entry name" value="CRISP-related"/>
</dbReference>
<dbReference type="InterPro" id="IPR035940">
    <property type="entry name" value="CAP_sf"/>
</dbReference>
<dbReference type="AlphaFoldDB" id="D4DEI8"/>
<evidence type="ECO:0000259" key="3">
    <source>
        <dbReference type="SMART" id="SM00198"/>
    </source>
</evidence>
<proteinExistence type="predicted"/>
<organism evidence="4 5">
    <name type="scientific">Trichophyton verrucosum (strain HKI 0517)</name>
    <dbReference type="NCBI Taxonomy" id="663202"/>
    <lineage>
        <taxon>Eukaryota</taxon>
        <taxon>Fungi</taxon>
        <taxon>Dikarya</taxon>
        <taxon>Ascomycota</taxon>
        <taxon>Pezizomycotina</taxon>
        <taxon>Eurotiomycetes</taxon>
        <taxon>Eurotiomycetidae</taxon>
        <taxon>Onygenales</taxon>
        <taxon>Arthrodermataceae</taxon>
        <taxon>Trichophyton</taxon>
    </lineage>
</organism>
<gene>
    <name evidence="4" type="ORF">TRV_05555</name>
</gene>
<evidence type="ECO:0000313" key="4">
    <source>
        <dbReference type="EMBL" id="EFE39744.1"/>
    </source>
</evidence>
<feature type="chain" id="PRO_5003055470" evidence="2">
    <location>
        <begin position="18"/>
        <end position="330"/>
    </location>
</feature>
<feature type="signal peptide" evidence="2">
    <location>
        <begin position="1"/>
        <end position="17"/>
    </location>
</feature>
<feature type="compositionally biased region" description="Low complexity" evidence="1">
    <location>
        <begin position="47"/>
        <end position="59"/>
    </location>
</feature>
<reference evidence="5" key="1">
    <citation type="journal article" date="2011" name="Genome Biol.">
        <title>Comparative and functional genomics provide insights into the pathogenicity of dermatophytic fungi.</title>
        <authorList>
            <person name="Burmester A."/>
            <person name="Shelest E."/>
            <person name="Gloeckner G."/>
            <person name="Heddergott C."/>
            <person name="Schindler S."/>
            <person name="Staib P."/>
            <person name="Heidel A."/>
            <person name="Felder M."/>
            <person name="Petzold A."/>
            <person name="Szafranski K."/>
            <person name="Feuermann M."/>
            <person name="Pedruzzi I."/>
            <person name="Priebe S."/>
            <person name="Groth M."/>
            <person name="Winkler R."/>
            <person name="Li W."/>
            <person name="Kniemeyer O."/>
            <person name="Schroeckh V."/>
            <person name="Hertweck C."/>
            <person name="Hube B."/>
            <person name="White T.C."/>
            <person name="Platzer M."/>
            <person name="Guthke R."/>
            <person name="Heitman J."/>
            <person name="Woestemeyer J."/>
            <person name="Zipfel P.F."/>
            <person name="Monod M."/>
            <person name="Brakhage A.A."/>
        </authorList>
    </citation>
    <scope>NUCLEOTIDE SEQUENCE [LARGE SCALE GENOMIC DNA]</scope>
    <source>
        <strain evidence="5">HKI 0517</strain>
    </source>
</reference>
<evidence type="ECO:0000256" key="1">
    <source>
        <dbReference type="SAM" id="MobiDB-lite"/>
    </source>
</evidence>
<dbReference type="PANTHER" id="PTHR10334">
    <property type="entry name" value="CYSTEINE-RICH SECRETORY PROTEIN-RELATED"/>
    <property type="match status" value="1"/>
</dbReference>
<feature type="compositionally biased region" description="Pro residues" evidence="1">
    <location>
        <begin position="99"/>
        <end position="146"/>
    </location>
</feature>
<keyword evidence="2" id="KW-0732">Signal</keyword>
<keyword evidence="5" id="KW-1185">Reference proteome</keyword>
<dbReference type="Pfam" id="PF00188">
    <property type="entry name" value="CAP"/>
    <property type="match status" value="1"/>
</dbReference>
<protein>
    <submittedName>
        <fullName evidence="4">SCP-like extracellular protein, putative</fullName>
    </submittedName>
</protein>